<dbReference type="Proteomes" id="UP000001940">
    <property type="component" value="Chromosome V"/>
</dbReference>
<dbReference type="Gene3D" id="1.10.10.1940">
    <property type="match status" value="2"/>
</dbReference>
<evidence type="ECO:0000259" key="3">
    <source>
        <dbReference type="PROSITE" id="PS51670"/>
    </source>
</evidence>
<keyword evidence="2" id="KW-1133">Transmembrane helix</keyword>
<feature type="transmembrane region" description="Helical" evidence="2">
    <location>
        <begin position="12"/>
        <end position="32"/>
    </location>
</feature>
<dbReference type="PROSITE" id="PS51670">
    <property type="entry name" value="SHKT"/>
    <property type="match status" value="1"/>
</dbReference>
<dbReference type="PaxDb" id="6239-F35E8.1"/>
<name>B6EU68_CAEEL</name>
<dbReference type="PANTHER" id="PTHR21724:SF110">
    <property type="entry name" value="SHKT DOMAIN-CONTAINING PROTEIN"/>
    <property type="match status" value="1"/>
</dbReference>
<dbReference type="WormBase" id="F35E8.1">
    <property type="protein sequence ID" value="CE43115"/>
    <property type="gene ID" value="WBGene00009417"/>
</dbReference>
<gene>
    <name evidence="4" type="ORF">CELE_F35E8.1</name>
    <name evidence="4 6" type="ORF">F35E8.1</name>
</gene>
<sequence>MKRINKRQSDVFFTTFACQLIIMIFLISLIFLSPTLAVIVTDLNCTVYSVDKFVYSPSATNCPNVLTDSSCDALFPPIAAADGNPSAGKDQARAFRCYSTATALPAPIVEDVKRVAINGCPKTCGYCCQTSEFNCANAEFPSIKCSDITPAQCRSPVWRTVIAQDCPSACGFCNEGGCVDAITDCGDDLSICLNVKMQDFVNQYCQKTCKRCSAATTVAPPVTNNCTVFPPDTRTACKAWARNGFCTNNFYTIAHRKQYCATTCRIC</sequence>
<dbReference type="HOGENOM" id="CLU_098771_0_0_1"/>
<dbReference type="OrthoDB" id="5868365at2759"/>
<comment type="caution">
    <text evidence="1">Lacks conserved residue(s) required for the propagation of feature annotation.</text>
</comment>
<dbReference type="STRING" id="6239.F35E8.1.1"/>
<reference evidence="4 5" key="1">
    <citation type="journal article" date="1998" name="Science">
        <title>Genome sequence of the nematode C. elegans: a platform for investigating biology.</title>
        <authorList>
            <consortium name="The C. elegans sequencing consortium"/>
            <person name="Sulson J.E."/>
            <person name="Waterston R."/>
        </authorList>
    </citation>
    <scope>NUCLEOTIDE SEQUENCE [LARGE SCALE GENOMIC DNA]</scope>
    <source>
        <strain evidence="4 5">Bristol N2</strain>
    </source>
</reference>
<organism evidence="4 5">
    <name type="scientific">Caenorhabditis elegans</name>
    <dbReference type="NCBI Taxonomy" id="6239"/>
    <lineage>
        <taxon>Eukaryota</taxon>
        <taxon>Metazoa</taxon>
        <taxon>Ecdysozoa</taxon>
        <taxon>Nematoda</taxon>
        <taxon>Chromadorea</taxon>
        <taxon>Rhabditida</taxon>
        <taxon>Rhabditina</taxon>
        <taxon>Rhabditomorpha</taxon>
        <taxon>Rhabditoidea</taxon>
        <taxon>Rhabditidae</taxon>
        <taxon>Peloderinae</taxon>
        <taxon>Caenorhabditis</taxon>
    </lineage>
</organism>
<dbReference type="InterPro" id="IPR003582">
    <property type="entry name" value="ShKT_dom"/>
</dbReference>
<dbReference type="RefSeq" id="NP_506977.2">
    <property type="nucleotide sequence ID" value="NM_074576.2"/>
</dbReference>
<evidence type="ECO:0000256" key="2">
    <source>
        <dbReference type="SAM" id="Phobius"/>
    </source>
</evidence>
<dbReference type="GO" id="GO:0045087">
    <property type="term" value="P:innate immune response"/>
    <property type="evidence" value="ECO:0000318"/>
    <property type="project" value="GO_Central"/>
</dbReference>
<feature type="domain" description="ShKT" evidence="3">
    <location>
        <begin position="226"/>
        <end position="267"/>
    </location>
</feature>
<dbReference type="KEGG" id="cel:CELE_F35E8.1"/>
<dbReference type="GeneID" id="185292"/>
<keyword evidence="2" id="KW-0472">Membrane</keyword>
<dbReference type="EMBL" id="BX284605">
    <property type="protein sequence ID" value="CAR81465.1"/>
    <property type="molecule type" value="Genomic_DNA"/>
</dbReference>
<dbReference type="InParanoid" id="B6EU68"/>
<proteinExistence type="predicted"/>
<keyword evidence="5" id="KW-1185">Reference proteome</keyword>
<dbReference type="AGR" id="WB:WBGene00009417"/>
<dbReference type="CTD" id="185292"/>
<dbReference type="PhylomeDB" id="B6EU68"/>
<accession>B6EU68</accession>
<dbReference type="SMART" id="SM00254">
    <property type="entry name" value="ShKT"/>
    <property type="match status" value="4"/>
</dbReference>
<evidence type="ECO:0000313" key="5">
    <source>
        <dbReference type="Proteomes" id="UP000001940"/>
    </source>
</evidence>
<dbReference type="FunCoup" id="B6EU68">
    <property type="interactions" value="20"/>
</dbReference>
<evidence type="ECO:0000313" key="6">
    <source>
        <dbReference type="WormBase" id="F35E8.1"/>
    </source>
</evidence>
<dbReference type="SMR" id="B6EU68"/>
<evidence type="ECO:0000313" key="4">
    <source>
        <dbReference type="EMBL" id="CAR81465.1"/>
    </source>
</evidence>
<evidence type="ECO:0000256" key="1">
    <source>
        <dbReference type="PROSITE-ProRule" id="PRU01005"/>
    </source>
</evidence>
<dbReference type="AlphaFoldDB" id="B6EU68"/>
<protein>
    <submittedName>
        <fullName evidence="4">ShKT domain-containing protein</fullName>
    </submittedName>
</protein>
<dbReference type="PANTHER" id="PTHR21724">
    <property type="entry name" value="SHKT DOMAIN-CONTAINING PROTEIN"/>
    <property type="match status" value="1"/>
</dbReference>
<dbReference type="Pfam" id="PF01549">
    <property type="entry name" value="ShK"/>
    <property type="match status" value="4"/>
</dbReference>
<keyword evidence="2" id="KW-0812">Transmembrane</keyword>